<sequence length="439" mass="51904">MNKEDEGKNNIKKNTLKNKFAYYICNNKKSKGKVKLALIVKAGSLMEQGLPNGTAHFTEHLCIDSNVAYLKNVGKYYEDNNILQGYTNFEQTVYYFDCTIDNIDEGFSVFKNILSDCFIDRRLMEKVKKDLIVEIDYRMKCANFGLQNNILPVIIGDKNIKDKFPLGKIKCIEKMEFQSVKSFHDKWYKPQNSAICICGDIANSDIENKISKYFSEFKNDNEKIEKYSTNYCPYGEKVVVNNNVNKNEVKAQFYYLKKDYKYSLKSDTIEYFLFSIIKNYILDLFTDKSFGIVEFYSKVFLHNLKLNVLEFKSQSEFVERLEFIIDSINKIQAKGINENDFVKYKRIFYKDLKSYHKEYKYYQSEEIIKECINNFLYDEELMTLSNEYEACNLIVDNIKFKEFNKIISQELNNKNLILVVNGQEKFNLEYMNKFSRFLS</sequence>
<evidence type="ECO:0000259" key="7">
    <source>
        <dbReference type="Pfam" id="PF05193"/>
    </source>
</evidence>
<dbReference type="PIR" id="A96981">
    <property type="entry name" value="A96981"/>
</dbReference>
<dbReference type="EMBL" id="AE001437">
    <property type="protein sequence ID" value="AAK78636.1"/>
    <property type="molecule type" value="Genomic_DNA"/>
</dbReference>
<feature type="domain" description="Peptidase M16 C-terminal" evidence="7">
    <location>
        <begin position="176"/>
        <end position="347"/>
    </location>
</feature>
<dbReference type="AlphaFoldDB" id="Q97LA3"/>
<dbReference type="InterPro" id="IPR007863">
    <property type="entry name" value="Peptidase_M16_C"/>
</dbReference>
<keyword evidence="2" id="KW-0645">Protease</keyword>
<keyword evidence="5" id="KW-0482">Metalloprotease</keyword>
<gene>
    <name evidence="8" type="ordered locus">CA_C0659</name>
</gene>
<proteinExistence type="inferred from homology"/>
<feature type="domain" description="Peptidase M16 N-terminal" evidence="6">
    <location>
        <begin position="26"/>
        <end position="136"/>
    </location>
</feature>
<dbReference type="RefSeq" id="WP_010963978.1">
    <property type="nucleotide sequence ID" value="NC_003030.1"/>
</dbReference>
<keyword evidence="3" id="KW-0378">Hydrolase</keyword>
<protein>
    <submittedName>
        <fullName evidence="8">Predicted Zn-dependent peptidase</fullName>
    </submittedName>
</protein>
<evidence type="ECO:0000259" key="6">
    <source>
        <dbReference type="Pfam" id="PF00675"/>
    </source>
</evidence>
<dbReference type="Proteomes" id="UP000000814">
    <property type="component" value="Chromosome"/>
</dbReference>
<evidence type="ECO:0000313" key="8">
    <source>
        <dbReference type="EMBL" id="AAK78636.1"/>
    </source>
</evidence>
<dbReference type="Gene3D" id="3.30.830.10">
    <property type="entry name" value="Metalloenzyme, LuxS/M16 peptidase-like"/>
    <property type="match status" value="1"/>
</dbReference>
<dbReference type="PATRIC" id="fig|272562.8.peg.862"/>
<evidence type="ECO:0000256" key="1">
    <source>
        <dbReference type="ARBA" id="ARBA00007261"/>
    </source>
</evidence>
<keyword evidence="4" id="KW-0862">Zinc</keyword>
<dbReference type="GO" id="GO:0006508">
    <property type="term" value="P:proteolysis"/>
    <property type="evidence" value="ECO:0007669"/>
    <property type="project" value="UniProtKB-KW"/>
</dbReference>
<accession>Q97LA3</accession>
<evidence type="ECO:0000313" key="9">
    <source>
        <dbReference type="Proteomes" id="UP000000814"/>
    </source>
</evidence>
<dbReference type="HOGENOM" id="CLU_603706_0_0_9"/>
<dbReference type="PANTHER" id="PTHR43690">
    <property type="entry name" value="NARDILYSIN"/>
    <property type="match status" value="1"/>
</dbReference>
<dbReference type="Pfam" id="PF00675">
    <property type="entry name" value="Peptidase_M16"/>
    <property type="match status" value="1"/>
</dbReference>
<dbReference type="InterPro" id="IPR011249">
    <property type="entry name" value="Metalloenz_LuxS/M16"/>
</dbReference>
<keyword evidence="9" id="KW-1185">Reference proteome</keyword>
<dbReference type="eggNOG" id="COG0612">
    <property type="taxonomic scope" value="Bacteria"/>
</dbReference>
<evidence type="ECO:0000256" key="5">
    <source>
        <dbReference type="ARBA" id="ARBA00023049"/>
    </source>
</evidence>
<dbReference type="InterPro" id="IPR050626">
    <property type="entry name" value="Peptidase_M16"/>
</dbReference>
<dbReference type="GeneID" id="44997170"/>
<reference evidence="8 9" key="1">
    <citation type="journal article" date="2001" name="J. Bacteriol.">
        <title>Genome sequence and comparative analysis of the solvent-producing bacterium Clostridium acetobutylicum.</title>
        <authorList>
            <person name="Nolling J."/>
            <person name="Breton G."/>
            <person name="Omelchenko M.V."/>
            <person name="Makarova K.S."/>
            <person name="Zeng Q."/>
            <person name="Gibson R."/>
            <person name="Lee H.M."/>
            <person name="Dubois J."/>
            <person name="Qiu D."/>
            <person name="Hitti J."/>
            <person name="Wolf Y.I."/>
            <person name="Tatusov R.L."/>
            <person name="Sabathe F."/>
            <person name="Doucette-Stamm L."/>
            <person name="Soucaille P."/>
            <person name="Daly M.J."/>
            <person name="Bennett G.N."/>
            <person name="Koonin E.V."/>
            <person name="Smith D.R."/>
        </authorList>
    </citation>
    <scope>NUCLEOTIDE SEQUENCE [LARGE SCALE GENOMIC DNA]</scope>
    <source>
        <strain evidence="9">ATCC 824 / DSM 792 / JCM 1419 / LMG 5710 / VKM B-1787</strain>
    </source>
</reference>
<organism evidence="8 9">
    <name type="scientific">Clostridium acetobutylicum (strain ATCC 824 / DSM 792 / JCM 1419 / IAM 19013 / LMG 5710 / NBRC 13948 / NRRL B-527 / VKM B-1787 / 2291 / W)</name>
    <dbReference type="NCBI Taxonomy" id="272562"/>
    <lineage>
        <taxon>Bacteria</taxon>
        <taxon>Bacillati</taxon>
        <taxon>Bacillota</taxon>
        <taxon>Clostridia</taxon>
        <taxon>Eubacteriales</taxon>
        <taxon>Clostridiaceae</taxon>
        <taxon>Clostridium</taxon>
    </lineage>
</organism>
<dbReference type="STRING" id="272562.CA_C0659"/>
<dbReference type="OrthoDB" id="9811314at2"/>
<evidence type="ECO:0000256" key="2">
    <source>
        <dbReference type="ARBA" id="ARBA00022670"/>
    </source>
</evidence>
<dbReference type="GO" id="GO:0046872">
    <property type="term" value="F:metal ion binding"/>
    <property type="evidence" value="ECO:0007669"/>
    <property type="project" value="InterPro"/>
</dbReference>
<dbReference type="PANTHER" id="PTHR43690:SF33">
    <property type="entry name" value="STROMAL PROCESSING PEPTIDASE, CHLOROPLASTIC"/>
    <property type="match status" value="1"/>
</dbReference>
<dbReference type="GO" id="GO:0008237">
    <property type="term" value="F:metallopeptidase activity"/>
    <property type="evidence" value="ECO:0007669"/>
    <property type="project" value="UniProtKB-KW"/>
</dbReference>
<comment type="similarity">
    <text evidence="1">Belongs to the peptidase M16 family.</text>
</comment>
<dbReference type="Pfam" id="PF05193">
    <property type="entry name" value="Peptidase_M16_C"/>
    <property type="match status" value="1"/>
</dbReference>
<dbReference type="InterPro" id="IPR011765">
    <property type="entry name" value="Pept_M16_N"/>
</dbReference>
<dbReference type="KEGG" id="cac:CA_C0659"/>
<dbReference type="SUPFAM" id="SSF63411">
    <property type="entry name" value="LuxS/MPP-like metallohydrolase"/>
    <property type="match status" value="1"/>
</dbReference>
<name>Q97LA3_CLOAB</name>
<evidence type="ECO:0000256" key="3">
    <source>
        <dbReference type="ARBA" id="ARBA00022801"/>
    </source>
</evidence>
<evidence type="ECO:0000256" key="4">
    <source>
        <dbReference type="ARBA" id="ARBA00022833"/>
    </source>
</evidence>